<dbReference type="EMBL" id="BRPK01000018">
    <property type="protein sequence ID" value="GLB44841.1"/>
    <property type="molecule type" value="Genomic_DNA"/>
</dbReference>
<feature type="compositionally biased region" description="Basic and acidic residues" evidence="1">
    <location>
        <begin position="177"/>
        <end position="194"/>
    </location>
</feature>
<feature type="compositionally biased region" description="Basic and acidic residues" evidence="1">
    <location>
        <begin position="263"/>
        <end position="273"/>
    </location>
</feature>
<organism evidence="2 3">
    <name type="scientific">Lyophyllum shimeji</name>
    <name type="common">Hon-shimeji</name>
    <name type="synonym">Tricholoma shimeji</name>
    <dbReference type="NCBI Taxonomy" id="47721"/>
    <lineage>
        <taxon>Eukaryota</taxon>
        <taxon>Fungi</taxon>
        <taxon>Dikarya</taxon>
        <taxon>Basidiomycota</taxon>
        <taxon>Agaricomycotina</taxon>
        <taxon>Agaricomycetes</taxon>
        <taxon>Agaricomycetidae</taxon>
        <taxon>Agaricales</taxon>
        <taxon>Tricholomatineae</taxon>
        <taxon>Lyophyllaceae</taxon>
        <taxon>Lyophyllum</taxon>
    </lineage>
</organism>
<sequence>MRRKVQGRADGNCVHILNAGEWRGSECESASTVVDTPESDHSPSLKLKHYQPQLARFEPDPSQSRNQGQDHLSWLATSTKGPVKKIWFEIVMAREHAGTAWFGPHEVVAIYPGCAVVSATHEAGTYLGSSERVACAPELPHPHQQYQQPIATKTRPRANSDVEGQRWHQLRAVPLPAHEKEGEETVLPGRREDAIDLTSRPTPAAAATSQPQPPPQPQAHVTPALSVDIPLPPASHPAAPIDVRDVLDGPTSAFVSAPSSASESRRKPEGGRD</sequence>
<name>A0A9P3Q058_LYOSH</name>
<evidence type="ECO:0000313" key="3">
    <source>
        <dbReference type="Proteomes" id="UP001063166"/>
    </source>
</evidence>
<gene>
    <name evidence="2" type="ORF">LshimejAT787_1801780</name>
</gene>
<dbReference type="Proteomes" id="UP001063166">
    <property type="component" value="Unassembled WGS sequence"/>
</dbReference>
<accession>A0A9P3Q058</accession>
<feature type="region of interest" description="Disordered" evidence="1">
    <location>
        <begin position="169"/>
        <end position="273"/>
    </location>
</feature>
<dbReference type="AlphaFoldDB" id="A0A9P3Q058"/>
<protein>
    <submittedName>
        <fullName evidence="2">Uncharacterized protein</fullName>
    </submittedName>
</protein>
<comment type="caution">
    <text evidence="2">The sequence shown here is derived from an EMBL/GenBank/DDBJ whole genome shotgun (WGS) entry which is preliminary data.</text>
</comment>
<feature type="compositionally biased region" description="Low complexity" evidence="1">
    <location>
        <begin position="201"/>
        <end position="210"/>
    </location>
</feature>
<reference evidence="2" key="1">
    <citation type="submission" date="2022-07" db="EMBL/GenBank/DDBJ databases">
        <title>The genome of Lyophyllum shimeji provides insight into the initial evolution of ectomycorrhizal fungal genome.</title>
        <authorList>
            <person name="Kobayashi Y."/>
            <person name="Shibata T."/>
            <person name="Hirakawa H."/>
            <person name="Shigenobu S."/>
            <person name="Nishiyama T."/>
            <person name="Yamada A."/>
            <person name="Hasebe M."/>
            <person name="Kawaguchi M."/>
        </authorList>
    </citation>
    <scope>NUCLEOTIDE SEQUENCE</scope>
    <source>
        <strain evidence="2">AT787</strain>
    </source>
</reference>
<keyword evidence="3" id="KW-1185">Reference proteome</keyword>
<feature type="region of interest" description="Disordered" evidence="1">
    <location>
        <begin position="145"/>
        <end position="164"/>
    </location>
</feature>
<evidence type="ECO:0000256" key="1">
    <source>
        <dbReference type="SAM" id="MobiDB-lite"/>
    </source>
</evidence>
<evidence type="ECO:0000313" key="2">
    <source>
        <dbReference type="EMBL" id="GLB44841.1"/>
    </source>
</evidence>
<proteinExistence type="predicted"/>
<feature type="compositionally biased region" description="Polar residues" evidence="1">
    <location>
        <begin position="253"/>
        <end position="262"/>
    </location>
</feature>